<gene>
    <name evidence="2" type="ORF">BAY60_09025</name>
</gene>
<dbReference type="RefSeq" id="WP_112280427.1">
    <property type="nucleotide sequence ID" value="NZ_MASW01000001.1"/>
</dbReference>
<organism evidence="2 3">
    <name type="scientific">Prauserella muralis</name>
    <dbReference type="NCBI Taxonomy" id="588067"/>
    <lineage>
        <taxon>Bacteria</taxon>
        <taxon>Bacillati</taxon>
        <taxon>Actinomycetota</taxon>
        <taxon>Actinomycetes</taxon>
        <taxon>Pseudonocardiales</taxon>
        <taxon>Pseudonocardiaceae</taxon>
        <taxon>Prauserella</taxon>
    </lineage>
</organism>
<proteinExistence type="predicted"/>
<feature type="region of interest" description="Disordered" evidence="1">
    <location>
        <begin position="1"/>
        <end position="122"/>
    </location>
</feature>
<dbReference type="Proteomes" id="UP000249915">
    <property type="component" value="Unassembled WGS sequence"/>
</dbReference>
<dbReference type="OrthoDB" id="5187609at2"/>
<protein>
    <submittedName>
        <fullName evidence="2">Uncharacterized protein</fullName>
    </submittedName>
</protein>
<keyword evidence="3" id="KW-1185">Reference proteome</keyword>
<evidence type="ECO:0000313" key="3">
    <source>
        <dbReference type="Proteomes" id="UP000249915"/>
    </source>
</evidence>
<name>A0A2V4BAQ8_9PSEU</name>
<accession>A0A2V4BAQ8</accession>
<evidence type="ECO:0000256" key="1">
    <source>
        <dbReference type="SAM" id="MobiDB-lite"/>
    </source>
</evidence>
<reference evidence="2 3" key="1">
    <citation type="submission" date="2016-07" db="EMBL/GenBank/DDBJ databases">
        <title>Draft genome sequence of Prauserella muralis DSM 45305, isolated from a mould-covered wall in an indoor environment.</title>
        <authorList>
            <person name="Ruckert C."/>
            <person name="Albersmeier A."/>
            <person name="Jiang C.-L."/>
            <person name="Jiang Y."/>
            <person name="Kalinowski J."/>
            <person name="Schneider O."/>
            <person name="Winkler A."/>
            <person name="Zotchev S.B."/>
        </authorList>
    </citation>
    <scope>NUCLEOTIDE SEQUENCE [LARGE SCALE GENOMIC DNA]</scope>
    <source>
        <strain evidence="2 3">DSM 45305</strain>
    </source>
</reference>
<comment type="caution">
    <text evidence="2">The sequence shown here is derived from an EMBL/GenBank/DDBJ whole genome shotgun (WGS) entry which is preliminary data.</text>
</comment>
<dbReference type="EMBL" id="MASW01000001">
    <property type="protein sequence ID" value="PXY32397.1"/>
    <property type="molecule type" value="Genomic_DNA"/>
</dbReference>
<feature type="compositionally biased region" description="Polar residues" evidence="1">
    <location>
        <begin position="54"/>
        <end position="65"/>
    </location>
</feature>
<sequence length="122" mass="13072">MDPRDRADAVLSRAQARNGVVTPDNMVSPMDAANTQQIPRSVVRRIDGEDDPDTTTQLPSSLIESNDSHLAEVPPTTRLDPPPAPGPGDGEPDVEETEISGLVPTTRTRPAKSNVARRLEGL</sequence>
<dbReference type="AlphaFoldDB" id="A0A2V4BAQ8"/>
<evidence type="ECO:0000313" key="2">
    <source>
        <dbReference type="EMBL" id="PXY32397.1"/>
    </source>
</evidence>